<name>A0ABY8A4N6_9ACTN</name>
<dbReference type="Pfam" id="PF19594">
    <property type="entry name" value="DUF6099"/>
    <property type="match status" value="1"/>
</dbReference>
<dbReference type="RefSeq" id="WP_239010032.1">
    <property type="nucleotide sequence ID" value="NZ_CP095749.1"/>
</dbReference>
<proteinExistence type="predicted"/>
<accession>A0ABY8A4N6</accession>
<reference evidence="1 2" key="1">
    <citation type="submission" date="2022-03" db="EMBL/GenBank/DDBJ databases">
        <title>Streptomyces yunnanensis P86,complete genome.</title>
        <authorList>
            <person name="Chen S."/>
            <person name="Zhang Q."/>
        </authorList>
    </citation>
    <scope>NUCLEOTIDE SEQUENCE [LARGE SCALE GENOMIC DNA]</scope>
    <source>
        <strain evidence="1 2">P86</strain>
    </source>
</reference>
<evidence type="ECO:0000313" key="1">
    <source>
        <dbReference type="EMBL" id="WEB39924.1"/>
    </source>
</evidence>
<dbReference type="EMBL" id="CP095749">
    <property type="protein sequence ID" value="WEB39924.1"/>
    <property type="molecule type" value="Genomic_DNA"/>
</dbReference>
<dbReference type="InterPro" id="IPR046081">
    <property type="entry name" value="DUF6099"/>
</dbReference>
<gene>
    <name evidence="1" type="ORF">MOV08_11985</name>
</gene>
<dbReference type="Proteomes" id="UP001218629">
    <property type="component" value="Chromosome"/>
</dbReference>
<sequence>MHMEKEGGTQMDAVRIIAASRRSLAQANTVHDVLVEAWQAQALAEAIGSHLAIFGPYEVRSRARGLGDASGRFSGGLLCSTATTDGLRAAQLTEIRDVKAVLVGLCQLLREVCEALVGVVISAEEEGMYWTCVEAMDTADESRDHAAGILEKLEVRDRHLA</sequence>
<protein>
    <submittedName>
        <fullName evidence="1">DUF6099 family protein</fullName>
    </submittedName>
</protein>
<organism evidence="1 2">
    <name type="scientific">Streptomyces yunnanensis</name>
    <dbReference type="NCBI Taxonomy" id="156453"/>
    <lineage>
        <taxon>Bacteria</taxon>
        <taxon>Bacillati</taxon>
        <taxon>Actinomycetota</taxon>
        <taxon>Actinomycetes</taxon>
        <taxon>Kitasatosporales</taxon>
        <taxon>Streptomycetaceae</taxon>
        <taxon>Streptomyces</taxon>
    </lineage>
</organism>
<keyword evidence="2" id="KW-1185">Reference proteome</keyword>
<evidence type="ECO:0000313" key="2">
    <source>
        <dbReference type="Proteomes" id="UP001218629"/>
    </source>
</evidence>